<dbReference type="InterPro" id="IPR000668">
    <property type="entry name" value="Peptidase_C1A_C"/>
</dbReference>
<dbReference type="SUPFAM" id="SSF54001">
    <property type="entry name" value="Cysteine proteinases"/>
    <property type="match status" value="1"/>
</dbReference>
<evidence type="ECO:0000256" key="1">
    <source>
        <dbReference type="ARBA" id="ARBA00008455"/>
    </source>
</evidence>
<dbReference type="GO" id="GO:0008234">
    <property type="term" value="F:cysteine-type peptidase activity"/>
    <property type="evidence" value="ECO:0007669"/>
    <property type="project" value="InterPro"/>
</dbReference>
<dbReference type="OrthoDB" id="5289073at2"/>
<keyword evidence="5" id="KW-1185">Reference proteome</keyword>
<reference evidence="4 5" key="1">
    <citation type="submission" date="2019-09" db="EMBL/GenBank/DDBJ databases">
        <title>Goodfellowia gen. nov., a new genus of the Pseudonocardineae related to Actinoalloteichus, containing Goodfellowia coeruleoviolacea gen. nov., comb. nov. gen. nov., comb. nov.</title>
        <authorList>
            <person name="Labeda D."/>
        </authorList>
    </citation>
    <scope>NUCLEOTIDE SEQUENCE [LARGE SCALE GENOMIC DNA]</scope>
    <source>
        <strain evidence="4 5">AN110305</strain>
    </source>
</reference>
<organism evidence="4 5">
    <name type="scientific">Solihabitans fulvus</name>
    <dbReference type="NCBI Taxonomy" id="1892852"/>
    <lineage>
        <taxon>Bacteria</taxon>
        <taxon>Bacillati</taxon>
        <taxon>Actinomycetota</taxon>
        <taxon>Actinomycetes</taxon>
        <taxon>Pseudonocardiales</taxon>
        <taxon>Pseudonocardiaceae</taxon>
        <taxon>Solihabitans</taxon>
    </lineage>
</organism>
<evidence type="ECO:0000259" key="3">
    <source>
        <dbReference type="SMART" id="SM00645"/>
    </source>
</evidence>
<dbReference type="AlphaFoldDB" id="A0A5B2WKZ0"/>
<dbReference type="CDD" id="cd02619">
    <property type="entry name" value="Peptidase_C1"/>
    <property type="match status" value="1"/>
</dbReference>
<dbReference type="PANTHER" id="PTHR12411">
    <property type="entry name" value="CYSTEINE PROTEASE FAMILY C1-RELATED"/>
    <property type="match status" value="1"/>
</dbReference>
<reference evidence="4 5" key="2">
    <citation type="submission" date="2019-09" db="EMBL/GenBank/DDBJ databases">
        <authorList>
            <person name="Jin C."/>
        </authorList>
    </citation>
    <scope>NUCLEOTIDE SEQUENCE [LARGE SCALE GENOMIC DNA]</scope>
    <source>
        <strain evidence="4 5">AN110305</strain>
    </source>
</reference>
<dbReference type="GO" id="GO:0006508">
    <property type="term" value="P:proteolysis"/>
    <property type="evidence" value="ECO:0007669"/>
    <property type="project" value="InterPro"/>
</dbReference>
<evidence type="ECO:0000256" key="2">
    <source>
        <dbReference type="SAM" id="MobiDB-lite"/>
    </source>
</evidence>
<dbReference type="InterPro" id="IPR013128">
    <property type="entry name" value="Peptidase_C1A"/>
</dbReference>
<dbReference type="PROSITE" id="PS00639">
    <property type="entry name" value="THIOL_PROTEASE_HIS"/>
    <property type="match status" value="1"/>
</dbReference>
<dbReference type="Gene3D" id="3.90.70.10">
    <property type="entry name" value="Cysteine proteinases"/>
    <property type="match status" value="1"/>
</dbReference>
<dbReference type="Proteomes" id="UP000323454">
    <property type="component" value="Unassembled WGS sequence"/>
</dbReference>
<sequence length="268" mass="29111">MASTPRSIARYGWVRDLPDARDHLYSAPRIALVSLPPSVDLRSGQAAVYDQGQIGSCTANAIGAAVEYDLMKQSQDFMPSRLFIYYNERAMEGNIASDSGAQIRDGVKSVAQLGVCPETEWPYDATPAQPDGTFPPSSKAKDKPTQQCYADALKAKVTSYQRVAQTLDECRGCLAAGYPFVFGFTVYSSFESAEVAKTGVVPMPNAQTEQVLGGHAVLAVGYDDATQRFTVRNSWGTGWGQAGYFTMPYAYLTEASLSSDFWTVRAVL</sequence>
<dbReference type="InterPro" id="IPR025660">
    <property type="entry name" value="Pept_his_AS"/>
</dbReference>
<dbReference type="SMART" id="SM00645">
    <property type="entry name" value="Pept_C1"/>
    <property type="match status" value="1"/>
</dbReference>
<dbReference type="RefSeq" id="WP_149854148.1">
    <property type="nucleotide sequence ID" value="NZ_VUOB01000073.1"/>
</dbReference>
<evidence type="ECO:0000313" key="5">
    <source>
        <dbReference type="Proteomes" id="UP000323454"/>
    </source>
</evidence>
<dbReference type="Pfam" id="PF00112">
    <property type="entry name" value="Peptidase_C1"/>
    <property type="match status" value="1"/>
</dbReference>
<comment type="caution">
    <text evidence="4">The sequence shown here is derived from an EMBL/GenBank/DDBJ whole genome shotgun (WGS) entry which is preliminary data.</text>
</comment>
<accession>A0A5B2WKZ0</accession>
<feature type="domain" description="Peptidase C1A papain C-terminal" evidence="3">
    <location>
        <begin position="35"/>
        <end position="257"/>
    </location>
</feature>
<name>A0A5B2WKZ0_9PSEU</name>
<evidence type="ECO:0000313" key="4">
    <source>
        <dbReference type="EMBL" id="KAA2252693.1"/>
    </source>
</evidence>
<comment type="similarity">
    <text evidence="1">Belongs to the peptidase C1 family.</text>
</comment>
<dbReference type="EMBL" id="VUOB01000073">
    <property type="protein sequence ID" value="KAA2252693.1"/>
    <property type="molecule type" value="Genomic_DNA"/>
</dbReference>
<proteinExistence type="inferred from homology"/>
<feature type="region of interest" description="Disordered" evidence="2">
    <location>
        <begin position="122"/>
        <end position="143"/>
    </location>
</feature>
<dbReference type="InterPro" id="IPR038765">
    <property type="entry name" value="Papain-like_cys_pep_sf"/>
</dbReference>
<protein>
    <submittedName>
        <fullName evidence="4">C1 family peptidase</fullName>
    </submittedName>
</protein>
<gene>
    <name evidence="4" type="ORF">F0L68_34835</name>
</gene>